<accession>A0ABU4YLY8</accession>
<evidence type="ECO:0000313" key="3">
    <source>
        <dbReference type="Proteomes" id="UP001280156"/>
    </source>
</evidence>
<dbReference type="SUPFAM" id="SSF54427">
    <property type="entry name" value="NTF2-like"/>
    <property type="match status" value="1"/>
</dbReference>
<evidence type="ECO:0000259" key="1">
    <source>
        <dbReference type="Pfam" id="PF12680"/>
    </source>
</evidence>
<proteinExistence type="predicted"/>
<dbReference type="EMBL" id="JAVIIV010000016">
    <property type="protein sequence ID" value="MDX8487994.1"/>
    <property type="molecule type" value="Genomic_DNA"/>
</dbReference>
<reference evidence="2 3" key="1">
    <citation type="submission" date="2023-08" db="EMBL/GenBank/DDBJ databases">
        <title>Implementing the SeqCode for naming new Mesorhizobium species isolated from Vachellia karroo root nodules.</title>
        <authorList>
            <person name="Van Lill M."/>
        </authorList>
    </citation>
    <scope>NUCLEOTIDE SEQUENCE [LARGE SCALE GENOMIC DNA]</scope>
    <source>
        <strain evidence="2 3">VK2B</strain>
    </source>
</reference>
<gene>
    <name evidence="2" type="ORF">RFM52_22710</name>
</gene>
<dbReference type="Pfam" id="PF12680">
    <property type="entry name" value="SnoaL_2"/>
    <property type="match status" value="1"/>
</dbReference>
<name>A0ABU4YLY8_9HYPH</name>
<dbReference type="InterPro" id="IPR037401">
    <property type="entry name" value="SnoaL-like"/>
</dbReference>
<dbReference type="Proteomes" id="UP001280156">
    <property type="component" value="Unassembled WGS sequence"/>
</dbReference>
<sequence length="121" mass="13165">MSIHEELQIFWNAYVAAYRAGDAKTCGAMFTADAELHSPYAPPARGRDAIEALHATWTNGHSEATDKKMTVMHAGKSGDLAWCLATYTEGLEVGNGTSVDVFERQPDGSWLIRVCSLNSTD</sequence>
<comment type="caution">
    <text evidence="2">The sequence shown here is derived from an EMBL/GenBank/DDBJ whole genome shotgun (WGS) entry which is preliminary data.</text>
</comment>
<protein>
    <submittedName>
        <fullName evidence="2">Nuclear transport factor 2 family protein</fullName>
    </submittedName>
</protein>
<dbReference type="InterPro" id="IPR032710">
    <property type="entry name" value="NTF2-like_dom_sf"/>
</dbReference>
<feature type="domain" description="SnoaL-like" evidence="1">
    <location>
        <begin position="13"/>
        <end position="108"/>
    </location>
</feature>
<organism evidence="2 3">
    <name type="scientific">Mesorhizobium humile</name>
    <dbReference type="NCBI Taxonomy" id="3072313"/>
    <lineage>
        <taxon>Bacteria</taxon>
        <taxon>Pseudomonadati</taxon>
        <taxon>Pseudomonadota</taxon>
        <taxon>Alphaproteobacteria</taxon>
        <taxon>Hyphomicrobiales</taxon>
        <taxon>Phyllobacteriaceae</taxon>
        <taxon>Mesorhizobium</taxon>
    </lineage>
</organism>
<keyword evidence="3" id="KW-1185">Reference proteome</keyword>
<dbReference type="Gene3D" id="3.10.450.50">
    <property type="match status" value="1"/>
</dbReference>
<dbReference type="RefSeq" id="WP_320293575.1">
    <property type="nucleotide sequence ID" value="NZ_JAVIIU010000001.1"/>
</dbReference>
<evidence type="ECO:0000313" key="2">
    <source>
        <dbReference type="EMBL" id="MDX8487994.1"/>
    </source>
</evidence>